<name>Q678J2_9VIRU</name>
<dbReference type="GeneID" id="2979106"/>
<evidence type="ECO:0000313" key="1">
    <source>
        <dbReference type="EMBL" id="AAU10865.1"/>
    </source>
</evidence>
<sequence length="58" mass="7194">MLNKLLYVLYYNKSLIFPLIYKQDRLKLFLYHWEKQLPFHMLNIDKLETSITKVKSLF</sequence>
<evidence type="ECO:0000313" key="2">
    <source>
        <dbReference type="Proteomes" id="UP000106699"/>
    </source>
</evidence>
<proteinExistence type="predicted"/>
<dbReference type="EMBL" id="AY380826">
    <property type="protein sequence ID" value="AAU10865.1"/>
    <property type="molecule type" value="Genomic_DNA"/>
</dbReference>
<dbReference type="Proteomes" id="UP000106699">
    <property type="component" value="Segment"/>
</dbReference>
<protein>
    <submittedName>
        <fullName evidence="1">Uncharacterized protein</fullName>
    </submittedName>
</protein>
<accession>Q678J2</accession>
<organism evidence="1 2">
    <name type="scientific">lymphocystis disease virus-China</name>
    <dbReference type="NCBI Taxonomy" id="256729"/>
    <lineage>
        <taxon>Viruses</taxon>
        <taxon>Varidnaviria</taxon>
        <taxon>Bamfordvirae</taxon>
        <taxon>Nucleocytoviricota</taxon>
        <taxon>Megaviricetes</taxon>
        <taxon>Pimascovirales</taxon>
        <taxon>Pimascovirales incertae sedis</taxon>
        <taxon>Iridoviridae</taxon>
        <taxon>Alphairidovirinae</taxon>
        <taxon>Lymphocystivirus</taxon>
        <taxon>Lymphocystivirus paralichthys1</taxon>
        <taxon>Lymphocystis disease virus 2</taxon>
    </lineage>
</organism>
<reference evidence="1 2" key="1">
    <citation type="journal article" date="2004" name="J. Virol.">
        <title>Complete genome sequence of lymphocystis disease virus isolated from China.</title>
        <authorList>
            <person name="Zhang Q.Y."/>
            <person name="Xiao F."/>
            <person name="Xie J."/>
            <person name="Li Z.Q."/>
            <person name="Gui J.F."/>
        </authorList>
    </citation>
    <scope>NUCLEOTIDE SEQUENCE [LARGE SCALE GENOMIC DNA]</scope>
</reference>
<dbReference type="RefSeq" id="YP_073526.1">
    <property type="nucleotide sequence ID" value="NC_005902.1"/>
</dbReference>
<dbReference type="KEGG" id="vg:2979106"/>
<keyword evidence="2" id="KW-1185">Reference proteome</keyword>